<feature type="signal peptide" evidence="1">
    <location>
        <begin position="1"/>
        <end position="18"/>
    </location>
</feature>
<evidence type="ECO:0000313" key="3">
    <source>
        <dbReference type="Proteomes" id="UP000190322"/>
    </source>
</evidence>
<reference evidence="2 3" key="1">
    <citation type="submission" date="2017-02" db="EMBL/GenBank/DDBJ databases">
        <title>Draft genome sequence of Moraxella canis CCUG 8415A type strain.</title>
        <authorList>
            <person name="Engstrom-Jakobsson H."/>
            <person name="Salva-Serra F."/>
            <person name="Thorell K."/>
            <person name="Gonzales-Siles L."/>
            <person name="Karlsson R."/>
            <person name="Boulund F."/>
            <person name="Engstrand L."/>
            <person name="Moore E."/>
        </authorList>
    </citation>
    <scope>NUCLEOTIDE SEQUENCE [LARGE SCALE GENOMIC DNA]</scope>
    <source>
        <strain evidence="2 3">CCUG 8415A</strain>
    </source>
</reference>
<accession>A0A1S9ZR23</accession>
<comment type="caution">
    <text evidence="2">The sequence shown here is derived from an EMBL/GenBank/DDBJ whole genome shotgun (WGS) entry which is preliminary data.</text>
</comment>
<organism evidence="2 3">
    <name type="scientific">Moraxella canis</name>
    <dbReference type="NCBI Taxonomy" id="90239"/>
    <lineage>
        <taxon>Bacteria</taxon>
        <taxon>Pseudomonadati</taxon>
        <taxon>Pseudomonadota</taxon>
        <taxon>Gammaproteobacteria</taxon>
        <taxon>Moraxellales</taxon>
        <taxon>Moraxellaceae</taxon>
        <taxon>Moraxella</taxon>
    </lineage>
</organism>
<gene>
    <name evidence="2" type="ORF">B0180_01440</name>
</gene>
<protein>
    <submittedName>
        <fullName evidence="2">Uncharacterized protein</fullName>
    </submittedName>
</protein>
<proteinExistence type="predicted"/>
<evidence type="ECO:0000313" key="2">
    <source>
        <dbReference type="EMBL" id="OOR85481.1"/>
    </source>
</evidence>
<feature type="chain" id="PRO_5012052036" evidence="1">
    <location>
        <begin position="19"/>
        <end position="112"/>
    </location>
</feature>
<dbReference type="AlphaFoldDB" id="A0A1S9ZR23"/>
<name>A0A1S9ZR23_9GAMM</name>
<dbReference type="EMBL" id="MUXT01000001">
    <property type="protein sequence ID" value="OOR85481.1"/>
    <property type="molecule type" value="Genomic_DNA"/>
</dbReference>
<dbReference type="RefSeq" id="WP_078255339.1">
    <property type="nucleotide sequence ID" value="NZ_MUXT01000001.1"/>
</dbReference>
<dbReference type="Proteomes" id="UP000190322">
    <property type="component" value="Unassembled WGS sequence"/>
</dbReference>
<evidence type="ECO:0000256" key="1">
    <source>
        <dbReference type="SAM" id="SignalP"/>
    </source>
</evidence>
<sequence length="112" mass="12573">MKKFILAASSLLLLTAYASEQPAAATNPQATHEPTEMLYPVVTDSGILYSHDNSTEEEIEAEINRVPPGTVRCGSAFYPLFDILQQEEKRILYNFTTGPEWIECTDEPIFMD</sequence>
<keyword evidence="1" id="KW-0732">Signal</keyword>